<gene>
    <name evidence="2" type="ORF">BGZ95_004840</name>
</gene>
<evidence type="ECO:0000313" key="2">
    <source>
        <dbReference type="EMBL" id="KAG0278040.1"/>
    </source>
</evidence>
<organism evidence="2 3">
    <name type="scientific">Linnemannia exigua</name>
    <dbReference type="NCBI Taxonomy" id="604196"/>
    <lineage>
        <taxon>Eukaryota</taxon>
        <taxon>Fungi</taxon>
        <taxon>Fungi incertae sedis</taxon>
        <taxon>Mucoromycota</taxon>
        <taxon>Mortierellomycotina</taxon>
        <taxon>Mortierellomycetes</taxon>
        <taxon>Mortierellales</taxon>
        <taxon>Mortierellaceae</taxon>
        <taxon>Linnemannia</taxon>
    </lineage>
</organism>
<name>A0AAD4DHI7_9FUNG</name>
<dbReference type="AlphaFoldDB" id="A0AAD4DHI7"/>
<feature type="compositionally biased region" description="Low complexity" evidence="1">
    <location>
        <begin position="591"/>
        <end position="613"/>
    </location>
</feature>
<keyword evidence="3" id="KW-1185">Reference proteome</keyword>
<protein>
    <submittedName>
        <fullName evidence="2">Uncharacterized protein</fullName>
    </submittedName>
</protein>
<feature type="region of interest" description="Disordered" evidence="1">
    <location>
        <begin position="377"/>
        <end position="400"/>
    </location>
</feature>
<evidence type="ECO:0000256" key="1">
    <source>
        <dbReference type="SAM" id="MobiDB-lite"/>
    </source>
</evidence>
<dbReference type="Proteomes" id="UP001194580">
    <property type="component" value="Unassembled WGS sequence"/>
</dbReference>
<comment type="caution">
    <text evidence="2">The sequence shown here is derived from an EMBL/GenBank/DDBJ whole genome shotgun (WGS) entry which is preliminary data.</text>
</comment>
<sequence length="682" mass="73362">MQQQSSPTVAIENTGKEAVARLEEKGNELIKLLAAGAEKAMQRREEEALQSLRSDLDGQLKATVDTIQALIRQASDQQGPSLHDAVMAIQRAVAEQLQRNDEQLGPRAVEKAGEKVITLLERKGEEFVKSMMQQTENVAQRIVESVDRGVAENMAQRMEDICQGWKEILADHKETAAGTSRGQLQSEQGLSSLQEIDELRTQLDIRITSEIKTIKDTIAAQSQTLNTIKDAAVAQFQILNTILQQIQKSYQEQRIHALRSAHPMLSDGNGSNSSDRLSPVNLRSFRSPQAIPQGVQDSLSSRHAVELSIISPSVTALARQGGTTAQLDTMRRDDTHDADIQIVQHQNGAPTAASLPNNVATSIQAATSSSTTETTVATTTKAKSAHKRKVVYGPTSSTTGTEVQILESAEGSASLALSALPRGKQAKQPTAIVPGAKQQTLVTTGVSGTHALSAIAKGKKVSRREPLPPQTIDSTAENLRDHTGLFDSSSTMTVNESTFFLTDSSALSSPSSSALSSASIQNASELAHMNASAERGGGYIVIQGLSELAGVRMVPKLPRGRPRKNPDKRVLSQGPSTPAASKRRKLAANLAPTPARASPSAPAPARTYAPSRRALSEHSYARRSNITAISQDSNIMIKAEDVVTLTPRLTRTARMKLRPDSTFLDLDSVKKQVEEAGGAWRY</sequence>
<feature type="region of interest" description="Disordered" evidence="1">
    <location>
        <begin position="553"/>
        <end position="617"/>
    </location>
</feature>
<reference evidence="2" key="1">
    <citation type="journal article" date="2020" name="Fungal Divers.">
        <title>Resolving the Mortierellaceae phylogeny through synthesis of multi-gene phylogenetics and phylogenomics.</title>
        <authorList>
            <person name="Vandepol N."/>
            <person name="Liber J."/>
            <person name="Desiro A."/>
            <person name="Na H."/>
            <person name="Kennedy M."/>
            <person name="Barry K."/>
            <person name="Grigoriev I.V."/>
            <person name="Miller A.N."/>
            <person name="O'Donnell K."/>
            <person name="Stajich J.E."/>
            <person name="Bonito G."/>
        </authorList>
    </citation>
    <scope>NUCLEOTIDE SEQUENCE</scope>
    <source>
        <strain evidence="2">NRRL 28262</strain>
    </source>
</reference>
<accession>A0AAD4DHI7</accession>
<proteinExistence type="predicted"/>
<evidence type="ECO:0000313" key="3">
    <source>
        <dbReference type="Proteomes" id="UP001194580"/>
    </source>
</evidence>
<dbReference type="EMBL" id="JAAAIL010000225">
    <property type="protein sequence ID" value="KAG0278040.1"/>
    <property type="molecule type" value="Genomic_DNA"/>
</dbReference>